<evidence type="ECO:0000313" key="2">
    <source>
        <dbReference type="Proteomes" id="UP000001025"/>
    </source>
</evidence>
<dbReference type="Proteomes" id="UP000001025">
    <property type="component" value="Chromosome"/>
</dbReference>
<sequence>MIVWHGGRSDVWRRVDSINSLTSVTNDVFKPPCGWRAEALGRWRMKKPRRSGLPRRGFVLNQNFRSGDSVTIASRWLGRRIRS</sequence>
<proteinExistence type="predicted"/>
<name>Q7UJ77_RHOBA</name>
<organism evidence="1 2">
    <name type="scientific">Rhodopirellula baltica (strain DSM 10527 / NCIMB 13988 / SH1)</name>
    <dbReference type="NCBI Taxonomy" id="243090"/>
    <lineage>
        <taxon>Bacteria</taxon>
        <taxon>Pseudomonadati</taxon>
        <taxon>Planctomycetota</taxon>
        <taxon>Planctomycetia</taxon>
        <taxon>Pirellulales</taxon>
        <taxon>Pirellulaceae</taxon>
        <taxon>Rhodopirellula</taxon>
    </lineage>
</organism>
<dbReference type="AlphaFoldDB" id="Q7UJ77"/>
<dbReference type="HOGENOM" id="CLU_2540318_0_0_0"/>
<keyword evidence="2" id="KW-1185">Reference proteome</keyword>
<dbReference type="EnsemblBacteria" id="CAD77381">
    <property type="protein sequence ID" value="CAD77381"/>
    <property type="gene ID" value="RB12075"/>
</dbReference>
<gene>
    <name evidence="1" type="ordered locus">RB12075</name>
</gene>
<protein>
    <submittedName>
        <fullName evidence="1">Uncharacterized protein</fullName>
    </submittedName>
</protein>
<reference evidence="1 2" key="1">
    <citation type="journal article" date="2003" name="Proc. Natl. Acad. Sci. U.S.A.">
        <title>Complete genome sequence of the marine planctomycete Pirellula sp. strain 1.</title>
        <authorList>
            <person name="Gloeckner F.O."/>
            <person name="Kube M."/>
            <person name="Bauer M."/>
            <person name="Teeling H."/>
            <person name="Lombardot T."/>
            <person name="Ludwig W."/>
            <person name="Gade D."/>
            <person name="Beck A."/>
            <person name="Borzym K."/>
            <person name="Heitmann K."/>
            <person name="Rabus R."/>
            <person name="Schlesner H."/>
            <person name="Amann R."/>
            <person name="Reinhardt R."/>
        </authorList>
    </citation>
    <scope>NUCLEOTIDE SEQUENCE [LARGE SCALE GENOMIC DNA]</scope>
    <source>
        <strain evidence="2">DSM 10527 / NCIMB 13988 / SH1</strain>
    </source>
</reference>
<dbReference type="InParanoid" id="Q7UJ77"/>
<dbReference type="EMBL" id="BX294154">
    <property type="protein sequence ID" value="CAD77381.1"/>
    <property type="molecule type" value="Genomic_DNA"/>
</dbReference>
<dbReference type="KEGG" id="rba:RB12075"/>
<accession>Q7UJ77</accession>
<evidence type="ECO:0000313" key="1">
    <source>
        <dbReference type="EMBL" id="CAD77381.1"/>
    </source>
</evidence>